<evidence type="ECO:0000256" key="2">
    <source>
        <dbReference type="ARBA" id="ARBA00023125"/>
    </source>
</evidence>
<evidence type="ECO:0000313" key="5">
    <source>
        <dbReference type="Proteomes" id="UP000287394"/>
    </source>
</evidence>
<reference evidence="4 5" key="1">
    <citation type="journal article" date="2019" name="Int. J. Syst. Evol. Microbiol.">
        <title>Capsulimonas corticalis gen. nov., sp. nov., an aerobic capsulated bacterium, of a novel bacterial order, Capsulimonadales ord. nov., of the class Armatimonadia of the phylum Armatimonadetes.</title>
        <authorList>
            <person name="Li J."/>
            <person name="Kudo C."/>
            <person name="Tonouchi A."/>
        </authorList>
    </citation>
    <scope>NUCLEOTIDE SEQUENCE [LARGE SCALE GENOMIC DNA]</scope>
    <source>
        <strain evidence="4 5">AX-7</strain>
    </source>
</reference>
<dbReference type="RefSeq" id="WP_119323430.1">
    <property type="nucleotide sequence ID" value="NZ_AP025739.1"/>
</dbReference>
<accession>A0A402D1L2</accession>
<dbReference type="AlphaFoldDB" id="A0A402D1L2"/>
<name>A0A402D1L2_9BACT</name>
<dbReference type="SMART" id="SM00347">
    <property type="entry name" value="HTH_MARR"/>
    <property type="match status" value="1"/>
</dbReference>
<dbReference type="PROSITE" id="PS50995">
    <property type="entry name" value="HTH_MARR_2"/>
    <property type="match status" value="1"/>
</dbReference>
<dbReference type="PRINTS" id="PR00598">
    <property type="entry name" value="HTHMARR"/>
</dbReference>
<dbReference type="InterPro" id="IPR000835">
    <property type="entry name" value="HTH_MarR-typ"/>
</dbReference>
<dbReference type="InterPro" id="IPR023187">
    <property type="entry name" value="Tscrpt_reg_MarR-type_CS"/>
</dbReference>
<keyword evidence="1" id="KW-0805">Transcription regulation</keyword>
<dbReference type="OrthoDB" id="7949807at2"/>
<dbReference type="GO" id="GO:0003700">
    <property type="term" value="F:DNA-binding transcription factor activity"/>
    <property type="evidence" value="ECO:0007669"/>
    <property type="project" value="InterPro"/>
</dbReference>
<sequence length="161" mass="18256">MRIDKVDEILAQWRREQPELNTETIAVVGRILLSAEMLKARIQPVFESYGVSFGGGDVLASLRRNGPPYELSPTQLYRELMLTSGTMTNRLDRLERDGFIIRRPNPDDRRSALVCMTPKGLATINTIMHEHMENEQDLLHALSAEDQQQLAGLLSRLILSL</sequence>
<dbReference type="KEGG" id="ccot:CCAX7_007260"/>
<evidence type="ECO:0000313" key="4">
    <source>
        <dbReference type="EMBL" id="BDI28675.1"/>
    </source>
</evidence>
<dbReference type="SUPFAM" id="SSF46785">
    <property type="entry name" value="Winged helix' DNA-binding domain"/>
    <property type="match status" value="1"/>
</dbReference>
<keyword evidence="3" id="KW-0804">Transcription</keyword>
<dbReference type="InterPro" id="IPR036388">
    <property type="entry name" value="WH-like_DNA-bd_sf"/>
</dbReference>
<evidence type="ECO:0000256" key="1">
    <source>
        <dbReference type="ARBA" id="ARBA00023015"/>
    </source>
</evidence>
<dbReference type="PROSITE" id="PS01117">
    <property type="entry name" value="HTH_MARR_1"/>
    <property type="match status" value="1"/>
</dbReference>
<proteinExistence type="predicted"/>
<dbReference type="GO" id="GO:0003677">
    <property type="term" value="F:DNA binding"/>
    <property type="evidence" value="ECO:0007669"/>
    <property type="project" value="UniProtKB-KW"/>
</dbReference>
<keyword evidence="2" id="KW-0238">DNA-binding</keyword>
<dbReference type="Gene3D" id="1.10.10.10">
    <property type="entry name" value="Winged helix-like DNA-binding domain superfamily/Winged helix DNA-binding domain"/>
    <property type="match status" value="1"/>
</dbReference>
<protein>
    <submittedName>
        <fullName evidence="4">MarR family transcriptional regulator</fullName>
    </submittedName>
</protein>
<keyword evidence="5" id="KW-1185">Reference proteome</keyword>
<evidence type="ECO:0000256" key="3">
    <source>
        <dbReference type="ARBA" id="ARBA00023163"/>
    </source>
</evidence>
<gene>
    <name evidence="4" type="ORF">CCAX7_007260</name>
</gene>
<dbReference type="PANTHER" id="PTHR42756">
    <property type="entry name" value="TRANSCRIPTIONAL REGULATOR, MARR"/>
    <property type="match status" value="1"/>
</dbReference>
<dbReference type="InterPro" id="IPR036390">
    <property type="entry name" value="WH_DNA-bd_sf"/>
</dbReference>
<dbReference type="Proteomes" id="UP000287394">
    <property type="component" value="Chromosome"/>
</dbReference>
<dbReference type="EMBL" id="AP025739">
    <property type="protein sequence ID" value="BDI28675.1"/>
    <property type="molecule type" value="Genomic_DNA"/>
</dbReference>
<dbReference type="Pfam" id="PF01047">
    <property type="entry name" value="MarR"/>
    <property type="match status" value="1"/>
</dbReference>
<organism evidence="4 5">
    <name type="scientific">Capsulimonas corticalis</name>
    <dbReference type="NCBI Taxonomy" id="2219043"/>
    <lineage>
        <taxon>Bacteria</taxon>
        <taxon>Bacillati</taxon>
        <taxon>Armatimonadota</taxon>
        <taxon>Armatimonadia</taxon>
        <taxon>Capsulimonadales</taxon>
        <taxon>Capsulimonadaceae</taxon>
        <taxon>Capsulimonas</taxon>
    </lineage>
</organism>
<dbReference type="PANTHER" id="PTHR42756:SF1">
    <property type="entry name" value="TRANSCRIPTIONAL REPRESSOR OF EMRAB OPERON"/>
    <property type="match status" value="1"/>
</dbReference>